<dbReference type="InterPro" id="IPR035198">
    <property type="entry name" value="SU10_MCP"/>
</dbReference>
<proteinExistence type="predicted"/>
<reference evidence="1" key="1">
    <citation type="submission" date="2020-03" db="EMBL/GenBank/DDBJ databases">
        <title>The deep terrestrial virosphere.</title>
        <authorList>
            <person name="Holmfeldt K."/>
            <person name="Nilsson E."/>
            <person name="Simone D."/>
            <person name="Lopez-Fernandez M."/>
            <person name="Wu X."/>
            <person name="de Brujin I."/>
            <person name="Lundin D."/>
            <person name="Andersson A."/>
            <person name="Bertilsson S."/>
            <person name="Dopson M."/>
        </authorList>
    </citation>
    <scope>NUCLEOTIDE SEQUENCE</scope>
    <source>
        <strain evidence="1">MM415B01626</strain>
    </source>
</reference>
<name>A0A6M3IJN6_9ZZZZ</name>
<accession>A0A6M3IJN6</accession>
<dbReference type="EMBL" id="MT141279">
    <property type="protein sequence ID" value="QJA57541.1"/>
    <property type="molecule type" value="Genomic_DNA"/>
</dbReference>
<protein>
    <submittedName>
        <fullName evidence="1">Putative capsid protein</fullName>
    </submittedName>
</protein>
<evidence type="ECO:0000313" key="1">
    <source>
        <dbReference type="EMBL" id="QJA57541.1"/>
    </source>
</evidence>
<dbReference type="Pfam" id="PF17236">
    <property type="entry name" value="SU10_MCP"/>
    <property type="match status" value="1"/>
</dbReference>
<organism evidence="1">
    <name type="scientific">viral metagenome</name>
    <dbReference type="NCBI Taxonomy" id="1070528"/>
    <lineage>
        <taxon>unclassified sequences</taxon>
        <taxon>metagenomes</taxon>
        <taxon>organismal metagenomes</taxon>
    </lineage>
</organism>
<gene>
    <name evidence="1" type="ORF">MM415B01626_0002</name>
</gene>
<dbReference type="AlphaFoldDB" id="A0A6M3IJN6"/>
<sequence>MLGHGIDYKEWSGAWEKKTLTSTTNSGVEFQDLVDRRIEEIFNNQVSLFNLVSHEQNIGKSAYWDARTARNSVAGSNSESGDVTSSYSTRIQFNLPIRINTAVVEVTDFAETAHLSEGANAVGMASLFEQELNDSMVDLLAKPYTDANTKMGINAQIFRDGTGNGSLDMHGLSYWVDDSSSTRSSVTTVAGQTRSSYENLYVASGSFDSTTEALTEADLRAVIESCETEGANRSTMALVTTHALRGKIFDMMSAGERYLTTEAKFGFLTVPLPTFDGIPIYADKDCPSGVSFVLDMATFRLRELKPMHFEPLAKTAMTQKGIVKYFANLICKDVGKNGILYNKS</sequence>